<comment type="caution">
    <text evidence="2">The sequence shown here is derived from an EMBL/GenBank/DDBJ whole genome shotgun (WGS) entry which is preliminary data.</text>
</comment>
<evidence type="ECO:0000313" key="3">
    <source>
        <dbReference type="Proteomes" id="UP001451303"/>
    </source>
</evidence>
<keyword evidence="1" id="KW-0472">Membrane</keyword>
<organism evidence="2 3">
    <name type="scientific">Neurospora intermedia</name>
    <dbReference type="NCBI Taxonomy" id="5142"/>
    <lineage>
        <taxon>Eukaryota</taxon>
        <taxon>Fungi</taxon>
        <taxon>Dikarya</taxon>
        <taxon>Ascomycota</taxon>
        <taxon>Pezizomycotina</taxon>
        <taxon>Sordariomycetes</taxon>
        <taxon>Sordariomycetidae</taxon>
        <taxon>Sordariales</taxon>
        <taxon>Sordariaceae</taxon>
        <taxon>Neurospora</taxon>
    </lineage>
</organism>
<keyword evidence="1" id="KW-1133">Transmembrane helix</keyword>
<keyword evidence="1" id="KW-0812">Transmembrane</keyword>
<dbReference type="EMBL" id="JAVLET010000010">
    <property type="protein sequence ID" value="KAL0467248.1"/>
    <property type="molecule type" value="Genomic_DNA"/>
</dbReference>
<sequence length="93" mass="10625">MTSKSVPWLLFHCPYYPWYIYVCVSVTCAFAQNKRSKDFPSVPSSSCILLLPSCLCGCHRDSFPHALRVYWPILIGVSVIFQPSTARFIPLYC</sequence>
<evidence type="ECO:0000313" key="2">
    <source>
        <dbReference type="EMBL" id="KAL0467248.1"/>
    </source>
</evidence>
<evidence type="ECO:0000256" key="1">
    <source>
        <dbReference type="SAM" id="Phobius"/>
    </source>
</evidence>
<gene>
    <name evidence="2" type="ORF">QR685DRAFT_81323</name>
</gene>
<dbReference type="Proteomes" id="UP001451303">
    <property type="component" value="Unassembled WGS sequence"/>
</dbReference>
<proteinExistence type="predicted"/>
<protein>
    <submittedName>
        <fullName evidence="2">Uncharacterized protein</fullName>
    </submittedName>
</protein>
<reference evidence="2 3" key="1">
    <citation type="submission" date="2023-09" db="EMBL/GenBank/DDBJ databases">
        <title>Multi-omics analysis of a traditional fermented food reveals byproduct-associated fungal strains for waste-to-food upcycling.</title>
        <authorList>
            <consortium name="Lawrence Berkeley National Laboratory"/>
            <person name="Rekdal V.M."/>
            <person name="Villalobos-Escobedo J.M."/>
            <person name="Rodriguez-Valeron N."/>
            <person name="Garcia M.O."/>
            <person name="Vasquez D.P."/>
            <person name="Damayanti I."/>
            <person name="Sorensen P.M."/>
            <person name="Baidoo E.E."/>
            <person name="De Carvalho A.C."/>
            <person name="Riley R."/>
            <person name="Lipzen A."/>
            <person name="He G."/>
            <person name="Yan M."/>
            <person name="Haridas S."/>
            <person name="Daum C."/>
            <person name="Yoshinaga Y."/>
            <person name="Ng V."/>
            <person name="Grigoriev I.V."/>
            <person name="Munk R."/>
            <person name="Nuraida L."/>
            <person name="Wijaya C.H."/>
            <person name="Morales P.-C."/>
            <person name="Keasling J.D."/>
        </authorList>
    </citation>
    <scope>NUCLEOTIDE SEQUENCE [LARGE SCALE GENOMIC DNA]</scope>
    <source>
        <strain evidence="2 3">FGSC 2613</strain>
    </source>
</reference>
<feature type="transmembrane region" description="Helical" evidence="1">
    <location>
        <begin position="15"/>
        <end position="31"/>
    </location>
</feature>
<name>A0ABR3D4P9_NEUIN</name>
<accession>A0ABR3D4P9</accession>
<keyword evidence="3" id="KW-1185">Reference proteome</keyword>